<dbReference type="Proteomes" id="UP000801492">
    <property type="component" value="Unassembled WGS sequence"/>
</dbReference>
<accession>A0A8K0G753</accession>
<protein>
    <submittedName>
        <fullName evidence="1">Uncharacterized protein</fullName>
    </submittedName>
</protein>
<comment type="caution">
    <text evidence="1">The sequence shown here is derived from an EMBL/GenBank/DDBJ whole genome shotgun (WGS) entry which is preliminary data.</text>
</comment>
<evidence type="ECO:0000313" key="2">
    <source>
        <dbReference type="Proteomes" id="UP000801492"/>
    </source>
</evidence>
<keyword evidence="2" id="KW-1185">Reference proteome</keyword>
<dbReference type="AlphaFoldDB" id="A0A8K0G753"/>
<proteinExistence type="predicted"/>
<evidence type="ECO:0000313" key="1">
    <source>
        <dbReference type="EMBL" id="KAF2887983.1"/>
    </source>
</evidence>
<gene>
    <name evidence="1" type="ORF">ILUMI_18190</name>
</gene>
<dbReference type="EMBL" id="VTPC01080682">
    <property type="protein sequence ID" value="KAF2887983.1"/>
    <property type="molecule type" value="Genomic_DNA"/>
</dbReference>
<name>A0A8K0G753_IGNLU</name>
<organism evidence="1 2">
    <name type="scientific">Ignelater luminosus</name>
    <name type="common">Cucubano</name>
    <name type="synonym">Pyrophorus luminosus</name>
    <dbReference type="NCBI Taxonomy" id="2038154"/>
    <lineage>
        <taxon>Eukaryota</taxon>
        <taxon>Metazoa</taxon>
        <taxon>Ecdysozoa</taxon>
        <taxon>Arthropoda</taxon>
        <taxon>Hexapoda</taxon>
        <taxon>Insecta</taxon>
        <taxon>Pterygota</taxon>
        <taxon>Neoptera</taxon>
        <taxon>Endopterygota</taxon>
        <taxon>Coleoptera</taxon>
        <taxon>Polyphaga</taxon>
        <taxon>Elateriformia</taxon>
        <taxon>Elateroidea</taxon>
        <taxon>Elateridae</taxon>
        <taxon>Agrypninae</taxon>
        <taxon>Pyrophorini</taxon>
        <taxon>Ignelater</taxon>
    </lineage>
</organism>
<reference evidence="1" key="1">
    <citation type="submission" date="2019-08" db="EMBL/GenBank/DDBJ databases">
        <title>The genome of the North American firefly Photinus pyralis.</title>
        <authorList>
            <consortium name="Photinus pyralis genome working group"/>
            <person name="Fallon T.R."/>
            <person name="Sander Lower S.E."/>
            <person name="Weng J.-K."/>
        </authorList>
    </citation>
    <scope>NUCLEOTIDE SEQUENCE</scope>
    <source>
        <strain evidence="1">TRF0915ILg1</strain>
        <tissue evidence="1">Whole body</tissue>
    </source>
</reference>
<sequence length="75" mass="8218">MEDFGKQTDQMEGQLQAAASIGFVCHYQRGQPSLPEIEPWLGDVASVATVKTSTSIHKRPVTKLCVFPVQDSLTL</sequence>